<proteinExistence type="predicted"/>
<keyword evidence="1" id="KW-0472">Membrane</keyword>
<sequence length="198" mass="20324">MSTTTTGRDAIGAISRLYLTRAVIALVWAGLLAVSLSSAGTLTADSDLPRLAVVLLILYPVLDVVASVLDARTQQAAGAPGTVRAQLVNAGISAITTVALIVAVTDGPATVLRVFGVWATLTGLIQLALAITRRRRGLPGQVAMIVSGGLSTLIGLMFFAQAAQDELMLTGVAGYAVGGAILYLVSTVRLRRAKANPS</sequence>
<feature type="transmembrane region" description="Helical" evidence="1">
    <location>
        <begin position="110"/>
        <end position="130"/>
    </location>
</feature>
<comment type="caution">
    <text evidence="2">The sequence shown here is derived from an EMBL/GenBank/DDBJ whole genome shotgun (WGS) entry which is preliminary data.</text>
</comment>
<feature type="transmembrane region" description="Helical" evidence="1">
    <location>
        <begin position="83"/>
        <end position="104"/>
    </location>
</feature>
<evidence type="ECO:0000313" key="3">
    <source>
        <dbReference type="Proteomes" id="UP001501074"/>
    </source>
</evidence>
<dbReference type="RefSeq" id="WP_231485885.1">
    <property type="nucleotide sequence ID" value="NZ_BAAAZO010000002.1"/>
</dbReference>
<protein>
    <submittedName>
        <fullName evidence="2">Membrane protein</fullName>
    </submittedName>
</protein>
<dbReference type="Proteomes" id="UP001501074">
    <property type="component" value="Unassembled WGS sequence"/>
</dbReference>
<reference evidence="3" key="1">
    <citation type="journal article" date="2019" name="Int. J. Syst. Evol. Microbiol.">
        <title>The Global Catalogue of Microorganisms (GCM) 10K type strain sequencing project: providing services to taxonomists for standard genome sequencing and annotation.</title>
        <authorList>
            <consortium name="The Broad Institute Genomics Platform"/>
            <consortium name="The Broad Institute Genome Sequencing Center for Infectious Disease"/>
            <person name="Wu L."/>
            <person name="Ma J."/>
        </authorList>
    </citation>
    <scope>NUCLEOTIDE SEQUENCE [LARGE SCALE GENOMIC DNA]</scope>
    <source>
        <strain evidence="3">JCM 16902</strain>
    </source>
</reference>
<gene>
    <name evidence="2" type="ORF">GCM10022223_11320</name>
</gene>
<keyword evidence="1" id="KW-1133">Transmembrane helix</keyword>
<organism evidence="2 3">
    <name type="scientific">Kineosporia mesophila</name>
    <dbReference type="NCBI Taxonomy" id="566012"/>
    <lineage>
        <taxon>Bacteria</taxon>
        <taxon>Bacillati</taxon>
        <taxon>Actinomycetota</taxon>
        <taxon>Actinomycetes</taxon>
        <taxon>Kineosporiales</taxon>
        <taxon>Kineosporiaceae</taxon>
        <taxon>Kineosporia</taxon>
    </lineage>
</organism>
<feature type="transmembrane region" description="Helical" evidence="1">
    <location>
        <begin position="142"/>
        <end position="161"/>
    </location>
</feature>
<keyword evidence="1" id="KW-0812">Transmembrane</keyword>
<dbReference type="EMBL" id="BAAAZO010000002">
    <property type="protein sequence ID" value="GAA3597868.1"/>
    <property type="molecule type" value="Genomic_DNA"/>
</dbReference>
<accession>A0ABP6Z4A8</accession>
<keyword evidence="3" id="KW-1185">Reference proteome</keyword>
<evidence type="ECO:0000313" key="2">
    <source>
        <dbReference type="EMBL" id="GAA3597868.1"/>
    </source>
</evidence>
<evidence type="ECO:0000256" key="1">
    <source>
        <dbReference type="SAM" id="Phobius"/>
    </source>
</evidence>
<feature type="transmembrane region" description="Helical" evidence="1">
    <location>
        <begin position="51"/>
        <end position="71"/>
    </location>
</feature>
<feature type="transmembrane region" description="Helical" evidence="1">
    <location>
        <begin position="167"/>
        <end position="185"/>
    </location>
</feature>
<feature type="transmembrane region" description="Helical" evidence="1">
    <location>
        <begin position="18"/>
        <end position="39"/>
    </location>
</feature>
<name>A0ABP6Z4A8_9ACTN</name>